<dbReference type="RefSeq" id="WP_013472820.1">
    <property type="nucleotide sequence ID" value="NC_014814.1"/>
</dbReference>
<sequence>MAAQLDPTDVLARILVENGPLREDDIAHRLREAGIRNPDDVLPQLLNEIDCPAVPLVDESWVWLPELMAGRILTHRVDAQELAHDILIVTPDLDPLTHLCEFEEFARLADGTPISVALPAFDEDVLDERGVPPDMVDDGGALILPPGTLSDLDVAAGELVGLRLTPAGLTLTRVTAETSPSVGAALAATLDPEEPVAFDSAVWSACVADTALFTEPVEPLSEIADAHNLVRRLDVLAPAEFDYDRWRFDIDCEVMSRRYDIAEDAALALRTLVSIYEQMSQLLTMPLSDDEEVPDGDAPTPALAGYRELVAEFGAELADPHLAEVLLAETVGRNPDGAAALGLFAETLEPQVPRRARVAFRWLRSVALERIGDIEAAERELLTAETMDTDWPLPLYDLARIASDRGDVERALALLHRAGAAPDDPLFTVLRSHRPEARPDVGRNEPCWCGSGRKYKKCHLGKEQLSLPDRVGWLYSKAAQHALISGWRGLVAELNYERNRHHDAPDEAIDPVVIDAVLFEGEALADFLAVRGPLLPDDERSLAEQWLLSERSLFEVEEVHPGRGLVVRDVRTGDVHEVRERTASRQLTARQLICTRLLPIGDGTAQLFGGVEPVALHDRSALMELLDEGPAPVEIVAFLSRRFAPPMLTNTEGDPLMICEAVVRVSDSARMEAALDGTYDRVEDAELPQWFEHVTTDGMDRIRATVVLEGDTLRVETNSEERMDRVLETLERLDPGMQVVDDTRTPMDDPREMAAKMPATAKGAVDPEDPQVAALLDAMILDYETKWLDESIPALDGHTPRQAADDPTRRPDLIRLLDSFPTDAGRHAMNADRLRAALGLE</sequence>
<dbReference type="SUPFAM" id="SSF48452">
    <property type="entry name" value="TPR-like"/>
    <property type="match status" value="1"/>
</dbReference>
<organism evidence="1 2">
    <name type="scientific">Mycolicibacterium gilvum (strain DSM 45189 / LMG 24558 / Spyr1)</name>
    <name type="common">Mycobacterium gilvum</name>
    <dbReference type="NCBI Taxonomy" id="278137"/>
    <lineage>
        <taxon>Bacteria</taxon>
        <taxon>Bacillati</taxon>
        <taxon>Actinomycetota</taxon>
        <taxon>Actinomycetes</taxon>
        <taxon>Mycobacteriales</taxon>
        <taxon>Mycobacteriaceae</taxon>
        <taxon>Mycolicibacterium</taxon>
    </lineage>
</organism>
<dbReference type="Pfam" id="PF25948">
    <property type="entry name" value="DUF7986"/>
    <property type="match status" value="1"/>
</dbReference>
<accession>E6TGK5</accession>
<dbReference type="InterPro" id="IPR058292">
    <property type="entry name" value="DUF7986"/>
</dbReference>
<name>E6TGK5_MYCSR</name>
<protein>
    <submittedName>
        <fullName evidence="1">SEC-C motif-containing protein,tetratricopeptide repeat protein</fullName>
    </submittedName>
</protein>
<keyword evidence="2" id="KW-1185">Reference proteome</keyword>
<dbReference type="AlphaFoldDB" id="E6TGK5"/>
<dbReference type="SUPFAM" id="SSF103642">
    <property type="entry name" value="Sec-C motif"/>
    <property type="match status" value="1"/>
</dbReference>
<proteinExistence type="predicted"/>
<dbReference type="InterPro" id="IPR004027">
    <property type="entry name" value="SEC_C_motif"/>
</dbReference>
<gene>
    <name evidence="1" type="ordered locus">Mspyr1_46240</name>
</gene>
<dbReference type="KEGG" id="msp:Mspyr1_46240"/>
<dbReference type="Gene3D" id="1.25.40.10">
    <property type="entry name" value="Tetratricopeptide repeat domain"/>
    <property type="match status" value="1"/>
</dbReference>
<evidence type="ECO:0000313" key="1">
    <source>
        <dbReference type="EMBL" id="ADU01175.1"/>
    </source>
</evidence>
<evidence type="ECO:0000313" key="2">
    <source>
        <dbReference type="Proteomes" id="UP000008916"/>
    </source>
</evidence>
<dbReference type="EMBL" id="CP002385">
    <property type="protein sequence ID" value="ADU01175.1"/>
    <property type="molecule type" value="Genomic_DNA"/>
</dbReference>
<dbReference type="InterPro" id="IPR011990">
    <property type="entry name" value="TPR-like_helical_dom_sf"/>
</dbReference>
<dbReference type="Gene3D" id="3.10.450.50">
    <property type="match status" value="1"/>
</dbReference>
<dbReference type="Pfam" id="PF02810">
    <property type="entry name" value="SEC-C"/>
    <property type="match status" value="1"/>
</dbReference>
<dbReference type="HOGENOM" id="CLU_020361_0_0_11"/>
<reference evidence="1 2" key="1">
    <citation type="journal article" date="2011" name="Stand. Genomic Sci.">
        <title>Complete genome sequence of Mycobacterium sp. strain (Spyr1) and reclassification to Mycobacterium gilvum Spyr1.</title>
        <authorList>
            <person name="Kallimanis A."/>
            <person name="Karabika E."/>
            <person name="Mavromatis K."/>
            <person name="Lapidus A."/>
            <person name="Labutti K.M."/>
            <person name="Liolios K."/>
            <person name="Ivanova N."/>
            <person name="Goodwin L."/>
            <person name="Woyke T."/>
            <person name="Velentzas A.D."/>
            <person name="Perisynakis A."/>
            <person name="Ouzounis C.C."/>
            <person name="Kyrpides N.C."/>
            <person name="Koukkou A.I."/>
            <person name="Drainas C."/>
        </authorList>
    </citation>
    <scope>NUCLEOTIDE SEQUENCE [LARGE SCALE GENOMIC DNA]</scope>
    <source>
        <strain evidence="2">DSM 45189 / LMG 24558 / Spyr1</strain>
    </source>
</reference>
<dbReference type="Proteomes" id="UP000008916">
    <property type="component" value="Chromosome"/>
</dbReference>